<keyword evidence="4 12" id="KW-0863">Zinc-finger</keyword>
<evidence type="ECO:0000256" key="9">
    <source>
        <dbReference type="ARBA" id="ARBA00023163"/>
    </source>
</evidence>
<reference evidence="15 16" key="1">
    <citation type="submission" date="2012-08" db="EMBL/GenBank/DDBJ databases">
        <title>Oryza genome evolution.</title>
        <authorList>
            <person name="Wing R.A."/>
        </authorList>
    </citation>
    <scope>NUCLEOTIDE SEQUENCE</scope>
</reference>
<keyword evidence="6" id="KW-0805">Transcription regulation</keyword>
<dbReference type="PROSITE" id="PS50114">
    <property type="entry name" value="GATA_ZN_FINGER_2"/>
    <property type="match status" value="1"/>
</dbReference>
<evidence type="ECO:0000256" key="2">
    <source>
        <dbReference type="ARBA" id="ARBA00005694"/>
    </source>
</evidence>
<dbReference type="PANTHER" id="PTHR45658:SF130">
    <property type="entry name" value="GATA TRANSCRIPTION FACTOR 14"/>
    <property type="match status" value="1"/>
</dbReference>
<dbReference type="FunFam" id="3.30.50.10:FF:000025">
    <property type="entry name" value="GATA transcription factor"/>
    <property type="match status" value="1"/>
</dbReference>
<dbReference type="SUPFAM" id="SSF57716">
    <property type="entry name" value="Glucocorticoid receptor-like (DNA-binding domain)"/>
    <property type="match status" value="1"/>
</dbReference>
<keyword evidence="7" id="KW-0238">DNA-binding</keyword>
<evidence type="ECO:0000256" key="5">
    <source>
        <dbReference type="ARBA" id="ARBA00022833"/>
    </source>
</evidence>
<evidence type="ECO:0000256" key="13">
    <source>
        <dbReference type="SAM" id="MobiDB-lite"/>
    </source>
</evidence>
<dbReference type="GO" id="GO:0006355">
    <property type="term" value="P:regulation of DNA-templated transcription"/>
    <property type="evidence" value="ECO:0007669"/>
    <property type="project" value="InterPro"/>
</dbReference>
<proteinExistence type="inferred from homology"/>
<feature type="region of interest" description="Disordered" evidence="13">
    <location>
        <begin position="189"/>
        <end position="222"/>
    </location>
</feature>
<keyword evidence="3" id="KW-0479">Metal-binding</keyword>
<sequence>MGKSTLCNACGVRLRAVGSLLDRPPPPPPATTVSPPESPIWTPPNTGDIYLVRKIPPKLATRGAPNKNQSSPPPPPSPPSPAPAPKTTKARKKKEKKKKTCLHCGSSETPQWREGPMGRGTLCNACGVRHRQGRLLPEYRPKGSPTFIPAIHAANHRQVLKLRRQQSHRQSINNQERAAVNEQILQLQQQVSPPPQEEPVAAAAGAGAGDGDGGGKRTSLDALLLEGPSAPLIVDGDADDDILVS</sequence>
<evidence type="ECO:0000256" key="1">
    <source>
        <dbReference type="ARBA" id="ARBA00004123"/>
    </source>
</evidence>
<reference evidence="16" key="2">
    <citation type="submission" date="2013-12" db="EMBL/GenBank/DDBJ databases">
        <authorList>
            <person name="Yu Y."/>
            <person name="Lee S."/>
            <person name="de Baynast K."/>
            <person name="Wissotski M."/>
            <person name="Liu L."/>
            <person name="Talag J."/>
            <person name="Goicoechea J."/>
            <person name="Angelova A."/>
            <person name="Jetty R."/>
            <person name="Kudrna D."/>
            <person name="Golser W."/>
            <person name="Rivera L."/>
            <person name="Zhang J."/>
            <person name="Wing R."/>
        </authorList>
    </citation>
    <scope>NUCLEOTIDE SEQUENCE</scope>
</reference>
<name>A0A0D9XXA1_9ORYZ</name>
<dbReference type="GO" id="GO:0030154">
    <property type="term" value="P:cell differentiation"/>
    <property type="evidence" value="ECO:0007669"/>
    <property type="project" value="TreeGrafter"/>
</dbReference>
<dbReference type="Pfam" id="PF00320">
    <property type="entry name" value="GATA"/>
    <property type="match status" value="1"/>
</dbReference>
<keyword evidence="8" id="KW-0010">Activator</keyword>
<reference evidence="15" key="3">
    <citation type="submission" date="2015-04" db="UniProtKB">
        <authorList>
            <consortium name="EnsemblPlants"/>
        </authorList>
    </citation>
    <scope>IDENTIFICATION</scope>
</reference>
<dbReference type="CDD" id="cd00202">
    <property type="entry name" value="ZnF_GATA"/>
    <property type="match status" value="1"/>
</dbReference>
<feature type="compositionally biased region" description="Basic residues" evidence="13">
    <location>
        <begin position="88"/>
        <end position="101"/>
    </location>
</feature>
<feature type="compositionally biased region" description="Pro residues" evidence="13">
    <location>
        <begin position="23"/>
        <end position="42"/>
    </location>
</feature>
<evidence type="ECO:0000313" key="16">
    <source>
        <dbReference type="Proteomes" id="UP000032180"/>
    </source>
</evidence>
<evidence type="ECO:0000256" key="6">
    <source>
        <dbReference type="ARBA" id="ARBA00023015"/>
    </source>
</evidence>
<dbReference type="Gramene" id="LPERR12G03840.1">
    <property type="protein sequence ID" value="LPERR12G03840.1"/>
    <property type="gene ID" value="LPERR12G03840"/>
</dbReference>
<organism evidence="15 16">
    <name type="scientific">Leersia perrieri</name>
    <dbReference type="NCBI Taxonomy" id="77586"/>
    <lineage>
        <taxon>Eukaryota</taxon>
        <taxon>Viridiplantae</taxon>
        <taxon>Streptophyta</taxon>
        <taxon>Embryophyta</taxon>
        <taxon>Tracheophyta</taxon>
        <taxon>Spermatophyta</taxon>
        <taxon>Magnoliopsida</taxon>
        <taxon>Liliopsida</taxon>
        <taxon>Poales</taxon>
        <taxon>Poaceae</taxon>
        <taxon>BOP clade</taxon>
        <taxon>Oryzoideae</taxon>
        <taxon>Oryzeae</taxon>
        <taxon>Oryzinae</taxon>
        <taxon>Leersia</taxon>
    </lineage>
</organism>
<evidence type="ECO:0000313" key="15">
    <source>
        <dbReference type="EnsemblPlants" id="LPERR12G03840.1"/>
    </source>
</evidence>
<comment type="subcellular location">
    <subcellularLocation>
        <location evidence="1">Nucleus</location>
    </subcellularLocation>
</comment>
<dbReference type="SMART" id="SM00401">
    <property type="entry name" value="ZnF_GATA"/>
    <property type="match status" value="1"/>
</dbReference>
<evidence type="ECO:0000256" key="4">
    <source>
        <dbReference type="ARBA" id="ARBA00022771"/>
    </source>
</evidence>
<dbReference type="STRING" id="77586.A0A0D9XXA1"/>
<evidence type="ECO:0000256" key="3">
    <source>
        <dbReference type="ARBA" id="ARBA00022723"/>
    </source>
</evidence>
<dbReference type="GO" id="GO:0005634">
    <property type="term" value="C:nucleus"/>
    <property type="evidence" value="ECO:0007669"/>
    <property type="project" value="UniProtKB-SubCell"/>
</dbReference>
<keyword evidence="16" id="KW-1185">Reference proteome</keyword>
<dbReference type="InterPro" id="IPR051140">
    <property type="entry name" value="GATA_TF"/>
</dbReference>
<dbReference type="HOGENOM" id="CLU_1134941_0_0_1"/>
<comment type="similarity">
    <text evidence="2">Belongs to the type IV zinc-finger family. Class A subfamily.</text>
</comment>
<evidence type="ECO:0000256" key="7">
    <source>
        <dbReference type="ARBA" id="ARBA00023125"/>
    </source>
</evidence>
<evidence type="ECO:0000256" key="10">
    <source>
        <dbReference type="ARBA" id="ARBA00023242"/>
    </source>
</evidence>
<dbReference type="GO" id="GO:0043565">
    <property type="term" value="F:sequence-specific DNA binding"/>
    <property type="evidence" value="ECO:0007669"/>
    <property type="project" value="InterPro"/>
</dbReference>
<dbReference type="AlphaFoldDB" id="A0A0D9XXA1"/>
<dbReference type="Gene3D" id="3.30.50.10">
    <property type="entry name" value="Erythroid Transcription Factor GATA-1, subunit A"/>
    <property type="match status" value="1"/>
</dbReference>
<dbReference type="Proteomes" id="UP000032180">
    <property type="component" value="Chromosome 12"/>
</dbReference>
<dbReference type="InterPro" id="IPR013088">
    <property type="entry name" value="Znf_NHR/GATA"/>
</dbReference>
<feature type="compositionally biased region" description="Pro residues" evidence="13">
    <location>
        <begin position="71"/>
        <end position="84"/>
    </location>
</feature>
<keyword evidence="9" id="KW-0804">Transcription</keyword>
<dbReference type="PANTHER" id="PTHR45658">
    <property type="entry name" value="GATA TRANSCRIPTION FACTOR"/>
    <property type="match status" value="1"/>
</dbReference>
<comment type="function">
    <text evidence="11">Transcriptional activator that specifically binds 5'-GATA-3' or 5'-GAT-3' motifs within gene promoters. May be involved in the regulation of some light-responsive genes.</text>
</comment>
<feature type="region of interest" description="Disordered" evidence="13">
    <location>
        <begin position="18"/>
        <end position="114"/>
    </location>
</feature>
<evidence type="ECO:0000259" key="14">
    <source>
        <dbReference type="PROSITE" id="PS50114"/>
    </source>
</evidence>
<keyword evidence="5" id="KW-0862">Zinc</keyword>
<evidence type="ECO:0000256" key="12">
    <source>
        <dbReference type="PROSITE-ProRule" id="PRU00094"/>
    </source>
</evidence>
<feature type="domain" description="GATA-type" evidence="14">
    <location>
        <begin position="95"/>
        <end position="131"/>
    </location>
</feature>
<dbReference type="EnsemblPlants" id="LPERR12G03840.1">
    <property type="protein sequence ID" value="LPERR12G03840.1"/>
    <property type="gene ID" value="LPERR12G03840"/>
</dbReference>
<dbReference type="eggNOG" id="KOG1601">
    <property type="taxonomic scope" value="Eukaryota"/>
</dbReference>
<evidence type="ECO:0000256" key="11">
    <source>
        <dbReference type="ARBA" id="ARBA00055020"/>
    </source>
</evidence>
<keyword evidence="10" id="KW-0539">Nucleus</keyword>
<dbReference type="InterPro" id="IPR000679">
    <property type="entry name" value="Znf_GATA"/>
</dbReference>
<evidence type="ECO:0000256" key="8">
    <source>
        <dbReference type="ARBA" id="ARBA00023159"/>
    </source>
</evidence>
<protein>
    <recommendedName>
        <fullName evidence="14">GATA-type domain-containing protein</fullName>
    </recommendedName>
</protein>
<accession>A0A0D9XXA1</accession>
<dbReference type="GO" id="GO:0008270">
    <property type="term" value="F:zinc ion binding"/>
    <property type="evidence" value="ECO:0007669"/>
    <property type="project" value="UniProtKB-KW"/>
</dbReference>
<dbReference type="PROSITE" id="PS00344">
    <property type="entry name" value="GATA_ZN_FINGER_1"/>
    <property type="match status" value="1"/>
</dbReference>